<dbReference type="InterPro" id="IPR010982">
    <property type="entry name" value="Lambda_DNA-bd_dom_sf"/>
</dbReference>
<dbReference type="Gene3D" id="1.10.260.40">
    <property type="entry name" value="lambda repressor-like DNA-binding domains"/>
    <property type="match status" value="1"/>
</dbReference>
<keyword evidence="3" id="KW-1185">Reference proteome</keyword>
<comment type="caution">
    <text evidence="2">The sequence shown here is derived from an EMBL/GenBank/DDBJ whole genome shotgun (WGS) entry which is preliminary data.</text>
</comment>
<dbReference type="Pfam" id="PF19054">
    <property type="entry name" value="DUF5753"/>
    <property type="match status" value="1"/>
</dbReference>
<sequence>MSGNRKPPTARDRALGAQLKSVRTRQTELSLETAAEMLGWSSATMSRIENGKRHISAEDVASILAVYRVPVDQRDALVRRAKAIDEPGWWSRPLPGVPEETSVLASYESEACALTDWSITLIPGLLQTYEYAKAYLLDGVIQAEDVETFWMARLRRQQILPKVEYTAYICEAAIRTPFGGWEVLIAQLKHLIEVTKRGIGVRLVPEYLPRAELYHPWLLLEFPNSPPIAHVELLRSGMFLHDPEVDAYVDQRAKLHKVALSTAESRDILRKLIEQREGKR</sequence>
<feature type="domain" description="HTH cro/C1-type" evidence="1">
    <location>
        <begin position="19"/>
        <end position="74"/>
    </location>
</feature>
<evidence type="ECO:0000313" key="3">
    <source>
        <dbReference type="Proteomes" id="UP000763557"/>
    </source>
</evidence>
<dbReference type="SMART" id="SM00530">
    <property type="entry name" value="HTH_XRE"/>
    <property type="match status" value="1"/>
</dbReference>
<dbReference type="PROSITE" id="PS50943">
    <property type="entry name" value="HTH_CROC1"/>
    <property type="match status" value="1"/>
</dbReference>
<name>A0ABX2F500_9PSEU</name>
<dbReference type="InterPro" id="IPR043917">
    <property type="entry name" value="DUF5753"/>
</dbReference>
<dbReference type="CDD" id="cd00093">
    <property type="entry name" value="HTH_XRE"/>
    <property type="match status" value="1"/>
</dbReference>
<dbReference type="Pfam" id="PF13560">
    <property type="entry name" value="HTH_31"/>
    <property type="match status" value="1"/>
</dbReference>
<dbReference type="InterPro" id="IPR001387">
    <property type="entry name" value="Cro/C1-type_HTH"/>
</dbReference>
<gene>
    <name evidence="2" type="ORF">GC106_34780</name>
</gene>
<protein>
    <submittedName>
        <fullName evidence="2">XRE family transcriptional regulator</fullName>
    </submittedName>
</protein>
<dbReference type="EMBL" id="JAAATY010000009">
    <property type="protein sequence ID" value="NRN66258.1"/>
    <property type="molecule type" value="Genomic_DNA"/>
</dbReference>
<dbReference type="Proteomes" id="UP000763557">
    <property type="component" value="Unassembled WGS sequence"/>
</dbReference>
<dbReference type="RefSeq" id="WP_173131928.1">
    <property type="nucleotide sequence ID" value="NZ_CBCSGW010000056.1"/>
</dbReference>
<organism evidence="2 3">
    <name type="scientific">Kibdelosporangium persicum</name>
    <dbReference type="NCBI Taxonomy" id="2698649"/>
    <lineage>
        <taxon>Bacteria</taxon>
        <taxon>Bacillati</taxon>
        <taxon>Actinomycetota</taxon>
        <taxon>Actinomycetes</taxon>
        <taxon>Pseudonocardiales</taxon>
        <taxon>Pseudonocardiaceae</taxon>
        <taxon>Kibdelosporangium</taxon>
    </lineage>
</organism>
<evidence type="ECO:0000259" key="1">
    <source>
        <dbReference type="PROSITE" id="PS50943"/>
    </source>
</evidence>
<dbReference type="SUPFAM" id="SSF47413">
    <property type="entry name" value="lambda repressor-like DNA-binding domains"/>
    <property type="match status" value="1"/>
</dbReference>
<evidence type="ECO:0000313" key="2">
    <source>
        <dbReference type="EMBL" id="NRN66258.1"/>
    </source>
</evidence>
<reference evidence="2 3" key="1">
    <citation type="submission" date="2020-01" db="EMBL/GenBank/DDBJ databases">
        <title>Kibdelosporangium persica a novel Actinomycetes from a hot desert in Iran.</title>
        <authorList>
            <person name="Safaei N."/>
            <person name="Zaburannyi N."/>
            <person name="Mueller R."/>
            <person name="Wink J."/>
        </authorList>
    </citation>
    <scope>NUCLEOTIDE SEQUENCE [LARGE SCALE GENOMIC DNA]</scope>
    <source>
        <strain evidence="2 3">4NS15</strain>
    </source>
</reference>
<proteinExistence type="predicted"/>
<accession>A0ABX2F500</accession>